<dbReference type="SUPFAM" id="SSF54593">
    <property type="entry name" value="Glyoxalase/Bleomycin resistance protein/Dihydroxybiphenyl dioxygenase"/>
    <property type="match status" value="1"/>
</dbReference>
<dbReference type="PANTHER" id="PTHR35006">
    <property type="entry name" value="GLYOXALASE FAMILY PROTEIN (AFU_ORTHOLOGUE AFUA_5G14830)"/>
    <property type="match status" value="1"/>
</dbReference>
<feature type="domain" description="VOC" evidence="1">
    <location>
        <begin position="1"/>
        <end position="123"/>
    </location>
</feature>
<comment type="caution">
    <text evidence="2">The sequence shown here is derived from an EMBL/GenBank/DDBJ whole genome shotgun (WGS) entry which is preliminary data.</text>
</comment>
<sequence>MIGYVTLGTNDLEKAVSFYDQLFSTIGAGRFLETEQFVAWSTGMDQAGVSITKPFDGKPATVGNGTMVAIMLDSTEKVDAFYKKAIELGGTCEGKPGLRGEVAGFYAGYFRDLDGNKLNAFYMKMPE</sequence>
<name>A0ABS9X249_9GAMM</name>
<dbReference type="InterPro" id="IPR004360">
    <property type="entry name" value="Glyas_Fos-R_dOase_dom"/>
</dbReference>
<proteinExistence type="predicted"/>
<organism evidence="2 3">
    <name type="scientific">Colwellia maritima</name>
    <dbReference type="NCBI Taxonomy" id="2912588"/>
    <lineage>
        <taxon>Bacteria</taxon>
        <taxon>Pseudomonadati</taxon>
        <taxon>Pseudomonadota</taxon>
        <taxon>Gammaproteobacteria</taxon>
        <taxon>Alteromonadales</taxon>
        <taxon>Colwelliaceae</taxon>
        <taxon>Colwellia</taxon>
    </lineage>
</organism>
<dbReference type="PROSITE" id="PS51819">
    <property type="entry name" value="VOC"/>
    <property type="match status" value="1"/>
</dbReference>
<protein>
    <submittedName>
        <fullName evidence="2">VOC family protein</fullName>
    </submittedName>
</protein>
<dbReference type="RefSeq" id="WP_242286742.1">
    <property type="nucleotide sequence ID" value="NZ_JAKKSL010000002.1"/>
</dbReference>
<reference evidence="2" key="1">
    <citation type="submission" date="2022-01" db="EMBL/GenBank/DDBJ databases">
        <title>Colwellia maritima, isolated from seawater.</title>
        <authorList>
            <person name="Kristyanto S."/>
            <person name="Jung J."/>
            <person name="Jeon C.O."/>
        </authorList>
    </citation>
    <scope>NUCLEOTIDE SEQUENCE</scope>
    <source>
        <strain evidence="2">MSW7</strain>
    </source>
</reference>
<dbReference type="PANTHER" id="PTHR35006:SF1">
    <property type="entry name" value="BLL2941 PROTEIN"/>
    <property type="match status" value="1"/>
</dbReference>
<dbReference type="CDD" id="cd07262">
    <property type="entry name" value="VOC_like"/>
    <property type="match status" value="1"/>
</dbReference>
<keyword evidence="3" id="KW-1185">Reference proteome</keyword>
<dbReference type="InterPro" id="IPR037523">
    <property type="entry name" value="VOC_core"/>
</dbReference>
<gene>
    <name evidence="2" type="ORF">L3081_14045</name>
</gene>
<accession>A0ABS9X249</accession>
<evidence type="ECO:0000313" key="2">
    <source>
        <dbReference type="EMBL" id="MCI2284299.1"/>
    </source>
</evidence>
<evidence type="ECO:0000313" key="3">
    <source>
        <dbReference type="Proteomes" id="UP001139646"/>
    </source>
</evidence>
<dbReference type="InterPro" id="IPR029068">
    <property type="entry name" value="Glyas_Bleomycin-R_OHBP_Dase"/>
</dbReference>
<dbReference type="Proteomes" id="UP001139646">
    <property type="component" value="Unassembled WGS sequence"/>
</dbReference>
<dbReference type="Pfam" id="PF00903">
    <property type="entry name" value="Glyoxalase"/>
    <property type="match status" value="1"/>
</dbReference>
<dbReference type="EMBL" id="JAKKSL010000002">
    <property type="protein sequence ID" value="MCI2284299.1"/>
    <property type="molecule type" value="Genomic_DNA"/>
</dbReference>
<dbReference type="Gene3D" id="3.10.180.10">
    <property type="entry name" value="2,3-Dihydroxybiphenyl 1,2-Dioxygenase, domain 1"/>
    <property type="match status" value="1"/>
</dbReference>
<evidence type="ECO:0000259" key="1">
    <source>
        <dbReference type="PROSITE" id="PS51819"/>
    </source>
</evidence>